<comment type="caution">
    <text evidence="1">The sequence shown here is derived from an EMBL/GenBank/DDBJ whole genome shotgun (WGS) entry which is preliminary data.</text>
</comment>
<evidence type="ECO:0000313" key="1">
    <source>
        <dbReference type="EMBL" id="MCC9065693.1"/>
    </source>
</evidence>
<keyword evidence="2" id="KW-1185">Reference proteome</keyword>
<evidence type="ECO:0008006" key="3">
    <source>
        <dbReference type="Google" id="ProtNLM"/>
    </source>
</evidence>
<dbReference type="Proteomes" id="UP001430679">
    <property type="component" value="Unassembled WGS sequence"/>
</dbReference>
<reference evidence="1" key="1">
    <citation type="submission" date="2021-11" db="EMBL/GenBank/DDBJ databases">
        <title>Description of novel Flavobacterium species.</title>
        <authorList>
            <person name="Saticioglu I.B."/>
            <person name="Ay H."/>
            <person name="Altun S."/>
            <person name="Duman M."/>
        </authorList>
    </citation>
    <scope>NUCLEOTIDE SEQUENCE</scope>
    <source>
        <strain evidence="1">F-30</strain>
    </source>
</reference>
<name>A0ABS8MJN8_9FLAO</name>
<dbReference type="RefSeq" id="WP_230039444.1">
    <property type="nucleotide sequence ID" value="NZ_JAJJMM010000001.1"/>
</dbReference>
<evidence type="ECO:0000313" key="2">
    <source>
        <dbReference type="Proteomes" id="UP001430679"/>
    </source>
</evidence>
<dbReference type="EMBL" id="JAJJMM010000001">
    <property type="protein sequence ID" value="MCC9065693.1"/>
    <property type="molecule type" value="Genomic_DNA"/>
</dbReference>
<gene>
    <name evidence="1" type="ORF">LNP81_22090</name>
</gene>
<proteinExistence type="predicted"/>
<organism evidence="1 2">
    <name type="scientific">Flavobacterium piscisymbiosum</name>
    <dbReference type="NCBI Taxonomy" id="2893753"/>
    <lineage>
        <taxon>Bacteria</taxon>
        <taxon>Pseudomonadati</taxon>
        <taxon>Bacteroidota</taxon>
        <taxon>Flavobacteriia</taxon>
        <taxon>Flavobacteriales</taxon>
        <taxon>Flavobacteriaceae</taxon>
        <taxon>Flavobacterium</taxon>
    </lineage>
</organism>
<accession>A0ABS8MJN8</accession>
<sequence length="186" mass="20930">MKVSKIITLLVVLTFGIKSISQNKVTLQKSIFGAETGFLGFWVNNETRLISNLSLKSELGLDAGFFAGASGTKIGTVLVPVITLEPRYYYNIEKRVRNNKTTSNNSANFIALNLKYQPDLFVISNSDVDAITNISIIPKWSIRRNLGNHFHYETGFGLGYRYFLEKINNEKGEVAVDLHLRIGYNF</sequence>
<protein>
    <recommendedName>
        <fullName evidence="3">Outer membrane protein beta-barrel domain-containing protein</fullName>
    </recommendedName>
</protein>